<dbReference type="Proteomes" id="UP001432062">
    <property type="component" value="Chromosome"/>
</dbReference>
<dbReference type="InterPro" id="IPR036291">
    <property type="entry name" value="NAD(P)-bd_dom_sf"/>
</dbReference>
<dbReference type="RefSeq" id="WP_329407633.1">
    <property type="nucleotide sequence ID" value="NZ_CP109441.1"/>
</dbReference>
<gene>
    <name evidence="5" type="ORF">OG563_36585</name>
</gene>
<dbReference type="InterPro" id="IPR057326">
    <property type="entry name" value="KR_dom"/>
</dbReference>
<evidence type="ECO:0000256" key="2">
    <source>
        <dbReference type="ARBA" id="ARBA00023002"/>
    </source>
</evidence>
<organism evidence="5 6">
    <name type="scientific">Nocardia vinacea</name>
    <dbReference type="NCBI Taxonomy" id="96468"/>
    <lineage>
        <taxon>Bacteria</taxon>
        <taxon>Bacillati</taxon>
        <taxon>Actinomycetota</taxon>
        <taxon>Actinomycetes</taxon>
        <taxon>Mycobacteriales</taxon>
        <taxon>Nocardiaceae</taxon>
        <taxon>Nocardia</taxon>
    </lineage>
</organism>
<dbReference type="Pfam" id="PF00106">
    <property type="entry name" value="adh_short"/>
    <property type="match status" value="1"/>
</dbReference>
<name>A0ABZ1YN30_9NOCA</name>
<evidence type="ECO:0000313" key="6">
    <source>
        <dbReference type="Proteomes" id="UP001432062"/>
    </source>
</evidence>
<dbReference type="SMART" id="SM00822">
    <property type="entry name" value="PKS_KR"/>
    <property type="match status" value="1"/>
</dbReference>
<dbReference type="PRINTS" id="PR00080">
    <property type="entry name" value="SDRFAMILY"/>
</dbReference>
<feature type="domain" description="Ketoreductase" evidence="4">
    <location>
        <begin position="13"/>
        <end position="194"/>
    </location>
</feature>
<dbReference type="SUPFAM" id="SSF51735">
    <property type="entry name" value="NAD(P)-binding Rossmann-fold domains"/>
    <property type="match status" value="1"/>
</dbReference>
<protein>
    <submittedName>
        <fullName evidence="5">Short-chain dehydrogenase/reductase</fullName>
    </submittedName>
</protein>
<keyword evidence="2" id="KW-0560">Oxidoreductase</keyword>
<evidence type="ECO:0000313" key="5">
    <source>
        <dbReference type="EMBL" id="WUV44642.1"/>
    </source>
</evidence>
<proteinExistence type="inferred from homology"/>
<accession>A0ABZ1YN30</accession>
<evidence type="ECO:0000259" key="4">
    <source>
        <dbReference type="SMART" id="SM00822"/>
    </source>
</evidence>
<reference evidence="5" key="1">
    <citation type="submission" date="2022-10" db="EMBL/GenBank/DDBJ databases">
        <title>The complete genomes of actinobacterial strains from the NBC collection.</title>
        <authorList>
            <person name="Joergensen T.S."/>
            <person name="Alvarez Arevalo M."/>
            <person name="Sterndorff E.B."/>
            <person name="Faurdal D."/>
            <person name="Vuksanovic O."/>
            <person name="Mourched A.-S."/>
            <person name="Charusanti P."/>
            <person name="Shaw S."/>
            <person name="Blin K."/>
            <person name="Weber T."/>
        </authorList>
    </citation>
    <scope>NUCLEOTIDE SEQUENCE</scope>
    <source>
        <strain evidence="5">NBC_01482</strain>
    </source>
</reference>
<dbReference type="CDD" id="cd05233">
    <property type="entry name" value="SDR_c"/>
    <property type="match status" value="1"/>
</dbReference>
<evidence type="ECO:0000256" key="3">
    <source>
        <dbReference type="RuleBase" id="RU000363"/>
    </source>
</evidence>
<keyword evidence="6" id="KW-1185">Reference proteome</keyword>
<evidence type="ECO:0000256" key="1">
    <source>
        <dbReference type="ARBA" id="ARBA00006484"/>
    </source>
</evidence>
<dbReference type="PRINTS" id="PR00081">
    <property type="entry name" value="GDHRDH"/>
</dbReference>
<dbReference type="Gene3D" id="3.40.50.720">
    <property type="entry name" value="NAD(P)-binding Rossmann-like Domain"/>
    <property type="match status" value="1"/>
</dbReference>
<dbReference type="PANTHER" id="PTHR43391:SF94">
    <property type="entry name" value="OXIDOREDUCTASE-RELATED"/>
    <property type="match status" value="1"/>
</dbReference>
<dbReference type="InterPro" id="IPR002347">
    <property type="entry name" value="SDR_fam"/>
</dbReference>
<sequence length="285" mass="29922">MTIGSRRYNVDGKVVLITGAAQGIGRELANILHARGASVALVDIDRAGVAAAATALGPRALPLAADVADREAMRQAIADAVDHFGCLNVVVANAGVVPRPATLRTLDGRDFDRVIDINLTGVFNTVRPALDHVVTARGHVVVVSSCAAFAPGMAGAPYMISKAGVEQLGRALRVELAPFGATAGVAYFGIVDTAMTHDTLDRDDLGRALDELLPWPLSRRITAAEAARAVADGIEQRAPRTIAPATGWGPYALLRGAVNVVLDTRLARDPRVHDLVRAVEARVRS</sequence>
<dbReference type="NCBIfam" id="NF004526">
    <property type="entry name" value="PRK05872.1"/>
    <property type="match status" value="1"/>
</dbReference>
<dbReference type="EMBL" id="CP109441">
    <property type="protein sequence ID" value="WUV44642.1"/>
    <property type="molecule type" value="Genomic_DNA"/>
</dbReference>
<dbReference type="PANTHER" id="PTHR43391">
    <property type="entry name" value="RETINOL DEHYDROGENASE-RELATED"/>
    <property type="match status" value="1"/>
</dbReference>
<comment type="similarity">
    <text evidence="1 3">Belongs to the short-chain dehydrogenases/reductases (SDR) family.</text>
</comment>